<dbReference type="SMART" id="SM00387">
    <property type="entry name" value="HATPase_c"/>
    <property type="match status" value="1"/>
</dbReference>
<organism evidence="11 12">
    <name type="scientific">Mycobacterium numidiamassiliense</name>
    <dbReference type="NCBI Taxonomy" id="1841861"/>
    <lineage>
        <taxon>Bacteria</taxon>
        <taxon>Bacillati</taxon>
        <taxon>Actinomycetota</taxon>
        <taxon>Actinomycetes</taxon>
        <taxon>Mycobacteriales</taxon>
        <taxon>Mycobacteriaceae</taxon>
        <taxon>Mycobacterium</taxon>
    </lineage>
</organism>
<keyword evidence="6 9" id="KW-1133">Transmembrane helix</keyword>
<gene>
    <name evidence="11" type="ORF">MNAB215_1892</name>
</gene>
<evidence type="ECO:0000313" key="12">
    <source>
        <dbReference type="Proteomes" id="UP000240424"/>
    </source>
</evidence>
<protein>
    <submittedName>
        <fullName evidence="11">Two component sensor kinase</fullName>
    </submittedName>
</protein>
<dbReference type="AlphaFoldDB" id="A0A2U3P7G4"/>
<dbReference type="PANTHER" id="PTHR24421">
    <property type="entry name" value="NITRATE/NITRITE SENSOR PROTEIN NARX-RELATED"/>
    <property type="match status" value="1"/>
</dbReference>
<dbReference type="SUPFAM" id="SSF55874">
    <property type="entry name" value="ATPase domain of HSP90 chaperone/DNA topoisomerase II/histidine kinase"/>
    <property type="match status" value="1"/>
</dbReference>
<sequence length="447" mass="48481">VTFLGECASAACQRHLDCGCLFNNQRKDLGDWQLKPSHVSESGRKREAWGGQVTDTELEGVLRVHRWRALRIAAVQRTVVAFIMVGAALVDRDHSRWTQQGTLLGGYILIALSVLILGFSHLSRSLAANRTLHVLAMVDVVAIVGFNLLSPAGYLPLLLMVMVPRMVALDVSEWRAALGLTLAFGVFTASIIQDPFITGRLGWPQVLLIVLIYGFICGTALLAVVFRLRHFGELAKMTASREALLAETMTASDTERREISEAIHDGPLQDVLAARRDIVDFIKKSPAEPLQRAVASLDDASRRLREATFELHPAVLEQVGLGAAVEKLAAFTAERSGIAITTDIDYPCRNAIDPMVFGVVRELLSNVVRHSGASHASVKLKVAHRECQLAVQDDGVGINADVVMRRLADGHIGLASQRARVDAAGGTLRIVDVPTGTHICVDLPLPG</sequence>
<dbReference type="GO" id="GO:0016301">
    <property type="term" value="F:kinase activity"/>
    <property type="evidence" value="ECO:0007669"/>
    <property type="project" value="UniProtKB-KW"/>
</dbReference>
<keyword evidence="4 9" id="KW-0812">Transmembrane</keyword>
<dbReference type="InterPro" id="IPR005467">
    <property type="entry name" value="His_kinase_dom"/>
</dbReference>
<dbReference type="Proteomes" id="UP000240424">
    <property type="component" value="Unassembled WGS sequence"/>
</dbReference>
<comment type="subcellular location">
    <subcellularLocation>
        <location evidence="1">Cell membrane</location>
        <topology evidence="1">Multi-pass membrane protein</topology>
    </subcellularLocation>
</comment>
<evidence type="ECO:0000256" key="5">
    <source>
        <dbReference type="ARBA" id="ARBA00022777"/>
    </source>
</evidence>
<evidence type="ECO:0000256" key="1">
    <source>
        <dbReference type="ARBA" id="ARBA00004651"/>
    </source>
</evidence>
<evidence type="ECO:0000256" key="8">
    <source>
        <dbReference type="ARBA" id="ARBA00023136"/>
    </source>
</evidence>
<dbReference type="PANTHER" id="PTHR24421:SF37">
    <property type="entry name" value="SENSOR HISTIDINE KINASE NARS"/>
    <property type="match status" value="1"/>
</dbReference>
<evidence type="ECO:0000256" key="4">
    <source>
        <dbReference type="ARBA" id="ARBA00022692"/>
    </source>
</evidence>
<evidence type="ECO:0000256" key="9">
    <source>
        <dbReference type="SAM" id="Phobius"/>
    </source>
</evidence>
<dbReference type="InterPro" id="IPR003594">
    <property type="entry name" value="HATPase_dom"/>
</dbReference>
<evidence type="ECO:0000256" key="2">
    <source>
        <dbReference type="ARBA" id="ARBA00022475"/>
    </source>
</evidence>
<feature type="domain" description="Histidine kinase" evidence="10">
    <location>
        <begin position="359"/>
        <end position="447"/>
    </location>
</feature>
<keyword evidence="2" id="KW-1003">Cell membrane</keyword>
<evidence type="ECO:0000313" key="11">
    <source>
        <dbReference type="EMBL" id="SPM39703.1"/>
    </source>
</evidence>
<keyword evidence="5 11" id="KW-0418">Kinase</keyword>
<dbReference type="InterPro" id="IPR050482">
    <property type="entry name" value="Sensor_HK_TwoCompSys"/>
</dbReference>
<name>A0A2U3P7G4_9MYCO</name>
<evidence type="ECO:0000256" key="6">
    <source>
        <dbReference type="ARBA" id="ARBA00022989"/>
    </source>
</evidence>
<dbReference type="EMBL" id="FUEZ01000004">
    <property type="protein sequence ID" value="SPM39703.1"/>
    <property type="molecule type" value="Genomic_DNA"/>
</dbReference>
<evidence type="ECO:0000256" key="7">
    <source>
        <dbReference type="ARBA" id="ARBA00023012"/>
    </source>
</evidence>
<dbReference type="Pfam" id="PF02518">
    <property type="entry name" value="HATPase_c"/>
    <property type="match status" value="1"/>
</dbReference>
<evidence type="ECO:0000256" key="3">
    <source>
        <dbReference type="ARBA" id="ARBA00022679"/>
    </source>
</evidence>
<feature type="transmembrane region" description="Helical" evidence="9">
    <location>
        <begin position="205"/>
        <end position="228"/>
    </location>
</feature>
<keyword evidence="8 9" id="KW-0472">Membrane</keyword>
<evidence type="ECO:0000259" key="10">
    <source>
        <dbReference type="PROSITE" id="PS50109"/>
    </source>
</evidence>
<proteinExistence type="predicted"/>
<dbReference type="Gene3D" id="3.30.565.10">
    <property type="entry name" value="Histidine kinase-like ATPase, C-terminal domain"/>
    <property type="match status" value="1"/>
</dbReference>
<keyword evidence="7" id="KW-0902">Two-component regulatory system</keyword>
<dbReference type="InterPro" id="IPR036890">
    <property type="entry name" value="HATPase_C_sf"/>
</dbReference>
<dbReference type="GO" id="GO:0005886">
    <property type="term" value="C:plasma membrane"/>
    <property type="evidence" value="ECO:0007669"/>
    <property type="project" value="UniProtKB-SubCell"/>
</dbReference>
<dbReference type="PROSITE" id="PS50109">
    <property type="entry name" value="HIS_KIN"/>
    <property type="match status" value="1"/>
</dbReference>
<feature type="non-terminal residue" evidence="11">
    <location>
        <position position="1"/>
    </location>
</feature>
<reference evidence="11 12" key="1">
    <citation type="submission" date="2017-01" db="EMBL/GenBank/DDBJ databases">
        <authorList>
            <consortium name="Urmite Genomes"/>
        </authorList>
    </citation>
    <scope>NUCLEOTIDE SEQUENCE [LARGE SCALE GENOMIC DNA]</scope>
    <source>
        <strain evidence="11 12">AB215</strain>
    </source>
</reference>
<feature type="transmembrane region" description="Helical" evidence="9">
    <location>
        <begin position="174"/>
        <end position="193"/>
    </location>
</feature>
<feature type="transmembrane region" description="Helical" evidence="9">
    <location>
        <begin position="69"/>
        <end position="90"/>
    </location>
</feature>
<dbReference type="STRING" id="1841861.GCA_900157365_00209"/>
<keyword evidence="12" id="KW-1185">Reference proteome</keyword>
<dbReference type="GO" id="GO:0000160">
    <property type="term" value="P:phosphorelay signal transduction system"/>
    <property type="evidence" value="ECO:0007669"/>
    <property type="project" value="UniProtKB-KW"/>
</dbReference>
<feature type="transmembrane region" description="Helical" evidence="9">
    <location>
        <begin position="102"/>
        <end position="122"/>
    </location>
</feature>
<dbReference type="CDD" id="cd16917">
    <property type="entry name" value="HATPase_UhpB-NarQ-NarX-like"/>
    <property type="match status" value="1"/>
</dbReference>
<accession>A0A2U3P7G4</accession>
<keyword evidence="3" id="KW-0808">Transferase</keyword>
<feature type="transmembrane region" description="Helical" evidence="9">
    <location>
        <begin position="134"/>
        <end position="162"/>
    </location>
</feature>